<dbReference type="AlphaFoldDB" id="A0A0D3JQG4"/>
<dbReference type="EnsemblProtists" id="EOD25749">
    <property type="protein sequence ID" value="EOD25749"/>
    <property type="gene ID" value="EMIHUDRAFT_450363"/>
</dbReference>
<dbReference type="RefSeq" id="XP_005778178.1">
    <property type="nucleotide sequence ID" value="XM_005778121.1"/>
</dbReference>
<dbReference type="GeneID" id="17271295"/>
<sequence length="221" mass="23716">QVALLPRAIPAFQAHASHPPGVGCQRVRLGRTARQPARLRAHRVRCCQGARRHAGRQGDAHCHLSLPAPGHARRGLRLAWGRVLRQRARGGGARRQGATHHGGWPLPLACVPLAAAAGPRHGRAALRGDAAPRKVGRGLGRGGIPVAAALPVGQCGGGSPPAARPRPRRESDRHQGGQRDGIPLRRDGNLADARRVRRWRRECGASGRVSVYVWLSTWSKK</sequence>
<keyword evidence="3" id="KW-1185">Reference proteome</keyword>
<name>A0A0D3JQG4_EMIH1</name>
<dbReference type="HOGENOM" id="CLU_1253485_0_0_1"/>
<proteinExistence type="predicted"/>
<protein>
    <submittedName>
        <fullName evidence="2">Uncharacterized protein</fullName>
    </submittedName>
</protein>
<dbReference type="KEGG" id="ehx:EMIHUDRAFT_450363"/>
<reference evidence="3" key="1">
    <citation type="journal article" date="2013" name="Nature">
        <title>Pan genome of the phytoplankton Emiliania underpins its global distribution.</title>
        <authorList>
            <person name="Read B.A."/>
            <person name="Kegel J."/>
            <person name="Klute M.J."/>
            <person name="Kuo A."/>
            <person name="Lefebvre S.C."/>
            <person name="Maumus F."/>
            <person name="Mayer C."/>
            <person name="Miller J."/>
            <person name="Monier A."/>
            <person name="Salamov A."/>
            <person name="Young J."/>
            <person name="Aguilar M."/>
            <person name="Claverie J.M."/>
            <person name="Frickenhaus S."/>
            <person name="Gonzalez K."/>
            <person name="Herman E.K."/>
            <person name="Lin Y.C."/>
            <person name="Napier J."/>
            <person name="Ogata H."/>
            <person name="Sarno A.F."/>
            <person name="Shmutz J."/>
            <person name="Schroeder D."/>
            <person name="de Vargas C."/>
            <person name="Verret F."/>
            <person name="von Dassow P."/>
            <person name="Valentin K."/>
            <person name="Van de Peer Y."/>
            <person name="Wheeler G."/>
            <person name="Dacks J.B."/>
            <person name="Delwiche C.F."/>
            <person name="Dyhrman S.T."/>
            <person name="Glockner G."/>
            <person name="John U."/>
            <person name="Richards T."/>
            <person name="Worden A.Z."/>
            <person name="Zhang X."/>
            <person name="Grigoriev I.V."/>
            <person name="Allen A.E."/>
            <person name="Bidle K."/>
            <person name="Borodovsky M."/>
            <person name="Bowler C."/>
            <person name="Brownlee C."/>
            <person name="Cock J.M."/>
            <person name="Elias M."/>
            <person name="Gladyshev V.N."/>
            <person name="Groth M."/>
            <person name="Guda C."/>
            <person name="Hadaegh A."/>
            <person name="Iglesias-Rodriguez M.D."/>
            <person name="Jenkins J."/>
            <person name="Jones B.M."/>
            <person name="Lawson T."/>
            <person name="Leese F."/>
            <person name="Lindquist E."/>
            <person name="Lobanov A."/>
            <person name="Lomsadze A."/>
            <person name="Malik S.B."/>
            <person name="Marsh M.E."/>
            <person name="Mackinder L."/>
            <person name="Mock T."/>
            <person name="Mueller-Roeber B."/>
            <person name="Pagarete A."/>
            <person name="Parker M."/>
            <person name="Probert I."/>
            <person name="Quesneville H."/>
            <person name="Raines C."/>
            <person name="Rensing S.A."/>
            <person name="Riano-Pachon D.M."/>
            <person name="Richier S."/>
            <person name="Rokitta S."/>
            <person name="Shiraiwa Y."/>
            <person name="Soanes D.M."/>
            <person name="van der Giezen M."/>
            <person name="Wahlund T.M."/>
            <person name="Williams B."/>
            <person name="Wilson W."/>
            <person name="Wolfe G."/>
            <person name="Wurch L.L."/>
        </authorList>
    </citation>
    <scope>NUCLEOTIDE SEQUENCE</scope>
</reference>
<reference evidence="2" key="2">
    <citation type="submission" date="2024-10" db="UniProtKB">
        <authorList>
            <consortium name="EnsemblProtists"/>
        </authorList>
    </citation>
    <scope>IDENTIFICATION</scope>
</reference>
<feature type="compositionally biased region" description="Basic and acidic residues" evidence="1">
    <location>
        <begin position="168"/>
        <end position="188"/>
    </location>
</feature>
<evidence type="ECO:0000313" key="2">
    <source>
        <dbReference type="EnsemblProtists" id="EOD25749"/>
    </source>
</evidence>
<accession>A0A0D3JQG4</accession>
<organism evidence="2 3">
    <name type="scientific">Emiliania huxleyi (strain CCMP1516)</name>
    <dbReference type="NCBI Taxonomy" id="280463"/>
    <lineage>
        <taxon>Eukaryota</taxon>
        <taxon>Haptista</taxon>
        <taxon>Haptophyta</taxon>
        <taxon>Prymnesiophyceae</taxon>
        <taxon>Isochrysidales</taxon>
        <taxon>Noelaerhabdaceae</taxon>
        <taxon>Emiliania</taxon>
    </lineage>
</organism>
<feature type="region of interest" description="Disordered" evidence="1">
    <location>
        <begin position="150"/>
        <end position="188"/>
    </location>
</feature>
<dbReference type="PaxDb" id="2903-EOD25749"/>
<dbReference type="Proteomes" id="UP000013827">
    <property type="component" value="Unassembled WGS sequence"/>
</dbReference>
<evidence type="ECO:0000313" key="3">
    <source>
        <dbReference type="Proteomes" id="UP000013827"/>
    </source>
</evidence>
<evidence type="ECO:0000256" key="1">
    <source>
        <dbReference type="SAM" id="MobiDB-lite"/>
    </source>
</evidence>